<sequence>MIESHEPKNRDRYLKKLIGFRDTDPVKVITGIRRYCFIQLRNQRYRLWDSCKSEY</sequence>
<evidence type="ECO:0000313" key="1">
    <source>
        <dbReference type="EMBL" id="VYU75329.1"/>
    </source>
</evidence>
<accession>A0A6N3HHK1</accession>
<proteinExistence type="predicted"/>
<protein>
    <submittedName>
        <fullName evidence="1">Uncharacterized protein</fullName>
    </submittedName>
</protein>
<dbReference type="EMBL" id="CACRTR010000023">
    <property type="protein sequence ID" value="VYU75329.1"/>
    <property type="molecule type" value="Genomic_DNA"/>
</dbReference>
<organism evidence="1">
    <name type="scientific">Eubacterium limosum</name>
    <dbReference type="NCBI Taxonomy" id="1736"/>
    <lineage>
        <taxon>Bacteria</taxon>
        <taxon>Bacillati</taxon>
        <taxon>Bacillota</taxon>
        <taxon>Clostridia</taxon>
        <taxon>Eubacteriales</taxon>
        <taxon>Eubacteriaceae</taxon>
        <taxon>Eubacterium</taxon>
    </lineage>
</organism>
<name>A0A6N3HHK1_EUBLI</name>
<reference evidence="1" key="1">
    <citation type="submission" date="2019-11" db="EMBL/GenBank/DDBJ databases">
        <authorList>
            <person name="Feng L."/>
        </authorList>
    </citation>
    <scope>NUCLEOTIDE SEQUENCE</scope>
    <source>
        <strain evidence="1">ElimosumLFYP34</strain>
    </source>
</reference>
<gene>
    <name evidence="1" type="ORF">ELLFYP34_01212</name>
</gene>
<dbReference type="AlphaFoldDB" id="A0A6N3HHK1"/>